<evidence type="ECO:0000313" key="1">
    <source>
        <dbReference type="EMBL" id="KAG8185453.1"/>
    </source>
</evidence>
<sequence length="76" mass="8767">MKKKSSRSQKMAEIFQVDISGERGEMFEIGVIPSNRFSKKTKVFMLYEPSMDAHPEIHASGYASKKRVLLKENFIK</sequence>
<protein>
    <submittedName>
        <fullName evidence="1">Uncharacterized protein</fullName>
    </submittedName>
</protein>
<proteinExistence type="predicted"/>
<dbReference type="EMBL" id="JAFNEN010000335">
    <property type="protein sequence ID" value="KAG8185453.1"/>
    <property type="molecule type" value="Genomic_DNA"/>
</dbReference>
<evidence type="ECO:0000313" key="2">
    <source>
        <dbReference type="Proteomes" id="UP000827092"/>
    </source>
</evidence>
<dbReference type="AlphaFoldDB" id="A0AAV6UPA9"/>
<gene>
    <name evidence="1" type="ORF">JTE90_022384</name>
</gene>
<organism evidence="1 2">
    <name type="scientific">Oedothorax gibbosus</name>
    <dbReference type="NCBI Taxonomy" id="931172"/>
    <lineage>
        <taxon>Eukaryota</taxon>
        <taxon>Metazoa</taxon>
        <taxon>Ecdysozoa</taxon>
        <taxon>Arthropoda</taxon>
        <taxon>Chelicerata</taxon>
        <taxon>Arachnida</taxon>
        <taxon>Araneae</taxon>
        <taxon>Araneomorphae</taxon>
        <taxon>Entelegynae</taxon>
        <taxon>Araneoidea</taxon>
        <taxon>Linyphiidae</taxon>
        <taxon>Erigoninae</taxon>
        <taxon>Oedothorax</taxon>
    </lineage>
</organism>
<dbReference type="Proteomes" id="UP000827092">
    <property type="component" value="Unassembled WGS sequence"/>
</dbReference>
<accession>A0AAV6UPA9</accession>
<comment type="caution">
    <text evidence="1">The sequence shown here is derived from an EMBL/GenBank/DDBJ whole genome shotgun (WGS) entry which is preliminary data.</text>
</comment>
<reference evidence="1 2" key="1">
    <citation type="journal article" date="2022" name="Nat. Ecol. Evol.">
        <title>A masculinizing supergene underlies an exaggerated male reproductive morph in a spider.</title>
        <authorList>
            <person name="Hendrickx F."/>
            <person name="De Corte Z."/>
            <person name="Sonet G."/>
            <person name="Van Belleghem S.M."/>
            <person name="Kostlbacher S."/>
            <person name="Vangestel C."/>
        </authorList>
    </citation>
    <scope>NUCLEOTIDE SEQUENCE [LARGE SCALE GENOMIC DNA]</scope>
    <source>
        <strain evidence="1">W744_W776</strain>
    </source>
</reference>
<keyword evidence="2" id="KW-1185">Reference proteome</keyword>
<name>A0AAV6UPA9_9ARAC</name>